<sequence length="101" mass="11327">MDQRNCRMLKALDHNNHARTWNAMVRLPETALAPLRNLSTNEPIPGFPQKPDRIGSMSNAAIDLVMRALELSTDHPVAVKRRLLKSYIGLFDPSVPVPSIE</sequence>
<protein>
    <submittedName>
        <fullName evidence="1">Uncharacterized protein</fullName>
    </submittedName>
</protein>
<dbReference type="EMBL" id="MU001702">
    <property type="protein sequence ID" value="KAF2452897.1"/>
    <property type="molecule type" value="Genomic_DNA"/>
</dbReference>
<proteinExistence type="predicted"/>
<dbReference type="Proteomes" id="UP000799766">
    <property type="component" value="Unassembled WGS sequence"/>
</dbReference>
<keyword evidence="2" id="KW-1185">Reference proteome</keyword>
<evidence type="ECO:0000313" key="1">
    <source>
        <dbReference type="EMBL" id="KAF2452897.1"/>
    </source>
</evidence>
<dbReference type="OrthoDB" id="3797005at2759"/>
<evidence type="ECO:0000313" key="2">
    <source>
        <dbReference type="Proteomes" id="UP000799766"/>
    </source>
</evidence>
<dbReference type="AlphaFoldDB" id="A0A6A6NN52"/>
<reference evidence="1" key="1">
    <citation type="journal article" date="2020" name="Stud. Mycol.">
        <title>101 Dothideomycetes genomes: a test case for predicting lifestyles and emergence of pathogens.</title>
        <authorList>
            <person name="Haridas S."/>
            <person name="Albert R."/>
            <person name="Binder M."/>
            <person name="Bloem J."/>
            <person name="Labutti K."/>
            <person name="Salamov A."/>
            <person name="Andreopoulos B."/>
            <person name="Baker S."/>
            <person name="Barry K."/>
            <person name="Bills G."/>
            <person name="Bluhm B."/>
            <person name="Cannon C."/>
            <person name="Castanera R."/>
            <person name="Culley D."/>
            <person name="Daum C."/>
            <person name="Ezra D."/>
            <person name="Gonzalez J."/>
            <person name="Henrissat B."/>
            <person name="Kuo A."/>
            <person name="Liang C."/>
            <person name="Lipzen A."/>
            <person name="Lutzoni F."/>
            <person name="Magnuson J."/>
            <person name="Mondo S."/>
            <person name="Nolan M."/>
            <person name="Ohm R."/>
            <person name="Pangilinan J."/>
            <person name="Park H.-J."/>
            <person name="Ramirez L."/>
            <person name="Alfaro M."/>
            <person name="Sun H."/>
            <person name="Tritt A."/>
            <person name="Yoshinaga Y."/>
            <person name="Zwiers L.-H."/>
            <person name="Turgeon B."/>
            <person name="Goodwin S."/>
            <person name="Spatafora J."/>
            <person name="Crous P."/>
            <person name="Grigoriev I."/>
        </authorList>
    </citation>
    <scope>NUCLEOTIDE SEQUENCE</scope>
    <source>
        <strain evidence="1">ATCC 16933</strain>
    </source>
</reference>
<accession>A0A6A6NN52</accession>
<gene>
    <name evidence="1" type="ORF">BDY21DRAFT_357834</name>
</gene>
<name>A0A6A6NN52_9PEZI</name>
<organism evidence="1 2">
    <name type="scientific">Lineolata rhizophorae</name>
    <dbReference type="NCBI Taxonomy" id="578093"/>
    <lineage>
        <taxon>Eukaryota</taxon>
        <taxon>Fungi</taxon>
        <taxon>Dikarya</taxon>
        <taxon>Ascomycota</taxon>
        <taxon>Pezizomycotina</taxon>
        <taxon>Dothideomycetes</taxon>
        <taxon>Dothideomycetes incertae sedis</taxon>
        <taxon>Lineolatales</taxon>
        <taxon>Lineolataceae</taxon>
        <taxon>Lineolata</taxon>
    </lineage>
</organism>